<keyword evidence="2" id="KW-0012">Acyltransferase</keyword>
<dbReference type="Pfam" id="PF00583">
    <property type="entry name" value="Acetyltransf_1"/>
    <property type="match status" value="1"/>
</dbReference>
<feature type="region of interest" description="Disordered" evidence="5">
    <location>
        <begin position="604"/>
        <end position="636"/>
    </location>
</feature>
<dbReference type="SUPFAM" id="SSF55729">
    <property type="entry name" value="Acyl-CoA N-acyltransferases (Nat)"/>
    <property type="match status" value="1"/>
</dbReference>
<accession>F0VGW0</accession>
<feature type="compositionally biased region" description="Basic and acidic residues" evidence="5">
    <location>
        <begin position="304"/>
        <end position="313"/>
    </location>
</feature>
<dbReference type="Proteomes" id="UP000007494">
    <property type="component" value="Chromosome VIIb"/>
</dbReference>
<organism evidence="8 9">
    <name type="scientific">Neospora caninum (strain Liverpool)</name>
    <dbReference type="NCBI Taxonomy" id="572307"/>
    <lineage>
        <taxon>Eukaryota</taxon>
        <taxon>Sar</taxon>
        <taxon>Alveolata</taxon>
        <taxon>Apicomplexa</taxon>
        <taxon>Conoidasida</taxon>
        <taxon>Coccidia</taxon>
        <taxon>Eucoccidiorida</taxon>
        <taxon>Eimeriorina</taxon>
        <taxon>Sarcocystidae</taxon>
        <taxon>Neospora</taxon>
    </lineage>
</organism>
<evidence type="ECO:0000259" key="7">
    <source>
        <dbReference type="PROSITE" id="PS51186"/>
    </source>
</evidence>
<gene>
    <name evidence="8" type="ORF">NCLIV_027430</name>
</gene>
<comment type="similarity">
    <text evidence="3">Belongs to the acetyltransferase family. MAK3 subfamily.</text>
</comment>
<keyword evidence="4" id="KW-0175">Coiled coil</keyword>
<evidence type="ECO:0000256" key="2">
    <source>
        <dbReference type="ARBA" id="ARBA00023315"/>
    </source>
</evidence>
<dbReference type="GO" id="GO:0031417">
    <property type="term" value="C:NatC complex"/>
    <property type="evidence" value="ECO:0007669"/>
    <property type="project" value="TreeGrafter"/>
</dbReference>
<feature type="transmembrane region" description="Helical" evidence="6">
    <location>
        <begin position="155"/>
        <end position="182"/>
    </location>
</feature>
<keyword evidence="6" id="KW-1133">Transmembrane helix</keyword>
<dbReference type="InParanoid" id="F0VGW0"/>
<dbReference type="GeneID" id="13442984"/>
<dbReference type="eggNOG" id="KOG3139">
    <property type="taxonomic scope" value="Eukaryota"/>
</dbReference>
<dbReference type="AlphaFoldDB" id="F0VGW0"/>
<reference evidence="9" key="1">
    <citation type="journal article" date="2012" name="PLoS Pathog.">
        <title>Comparative genomics of the apicomplexan parasites Toxoplasma gondii and Neospora caninum: Coccidia differing in host range and transmission strategy.</title>
        <authorList>
            <person name="Reid A.J."/>
            <person name="Vermont S.J."/>
            <person name="Cotton J.A."/>
            <person name="Harris D."/>
            <person name="Hill-Cawthorne G.A."/>
            <person name="Konen-Waisman S."/>
            <person name="Latham S.M."/>
            <person name="Mourier T."/>
            <person name="Norton R."/>
            <person name="Quail M.A."/>
            <person name="Sanders M."/>
            <person name="Shanmugam D."/>
            <person name="Sohal A."/>
            <person name="Wasmuth J.D."/>
            <person name="Brunk B."/>
            <person name="Grigg M.E."/>
            <person name="Howard J.C."/>
            <person name="Parkinson J."/>
            <person name="Roos D.S."/>
            <person name="Trees A.J."/>
            <person name="Berriman M."/>
            <person name="Pain A."/>
            <person name="Wastling J.M."/>
        </authorList>
    </citation>
    <scope>NUCLEOTIDE SEQUENCE [LARGE SCALE GENOMIC DNA]</scope>
    <source>
        <strain evidence="9">Liverpool</strain>
    </source>
</reference>
<feature type="compositionally biased region" description="Polar residues" evidence="5">
    <location>
        <begin position="223"/>
        <end position="237"/>
    </location>
</feature>
<evidence type="ECO:0000256" key="6">
    <source>
        <dbReference type="SAM" id="Phobius"/>
    </source>
</evidence>
<evidence type="ECO:0000313" key="8">
    <source>
        <dbReference type="EMBL" id="CBZ52954.1"/>
    </source>
</evidence>
<feature type="compositionally biased region" description="Low complexity" evidence="5">
    <location>
        <begin position="476"/>
        <end position="494"/>
    </location>
</feature>
<dbReference type="CDD" id="cd04301">
    <property type="entry name" value="NAT_SF"/>
    <property type="match status" value="1"/>
</dbReference>
<feature type="compositionally biased region" description="Basic and acidic residues" evidence="5">
    <location>
        <begin position="29"/>
        <end position="45"/>
    </location>
</feature>
<keyword evidence="6" id="KW-0472">Membrane</keyword>
<feature type="compositionally biased region" description="Basic residues" evidence="5">
    <location>
        <begin position="326"/>
        <end position="339"/>
    </location>
</feature>
<dbReference type="PROSITE" id="PS51186">
    <property type="entry name" value="GNAT"/>
    <property type="match status" value="1"/>
</dbReference>
<feature type="compositionally biased region" description="Acidic residues" evidence="5">
    <location>
        <begin position="58"/>
        <end position="68"/>
    </location>
</feature>
<feature type="region of interest" description="Disordered" evidence="5">
    <location>
        <begin position="468"/>
        <end position="494"/>
    </location>
</feature>
<feature type="region of interest" description="Disordered" evidence="5">
    <location>
        <begin position="214"/>
        <end position="269"/>
    </location>
</feature>
<dbReference type="InterPro" id="IPR000182">
    <property type="entry name" value="GNAT_dom"/>
</dbReference>
<evidence type="ECO:0000256" key="1">
    <source>
        <dbReference type="ARBA" id="ARBA00022679"/>
    </source>
</evidence>
<dbReference type="GO" id="GO:0004596">
    <property type="term" value="F:protein-N-terminal amino-acid acetyltransferase activity"/>
    <property type="evidence" value="ECO:0007669"/>
    <property type="project" value="InterPro"/>
</dbReference>
<dbReference type="OrthoDB" id="249099at2759"/>
<protein>
    <submittedName>
        <fullName evidence="8">Putative acetyltransferase domain-containing protein</fullName>
    </submittedName>
</protein>
<dbReference type="Gene3D" id="3.40.630.30">
    <property type="match status" value="1"/>
</dbReference>
<proteinExistence type="inferred from homology"/>
<feature type="domain" description="N-acetyltransferase" evidence="7">
    <location>
        <begin position="524"/>
        <end position="786"/>
    </location>
</feature>
<feature type="compositionally biased region" description="Basic and acidic residues" evidence="5">
    <location>
        <begin position="426"/>
        <end position="440"/>
    </location>
</feature>
<name>F0VGW0_NEOCL</name>
<dbReference type="PANTHER" id="PTHR45896">
    <property type="entry name" value="N-ALPHA-ACETYLTRANSFERASE 30"/>
    <property type="match status" value="1"/>
</dbReference>
<evidence type="ECO:0000313" key="9">
    <source>
        <dbReference type="Proteomes" id="UP000007494"/>
    </source>
</evidence>
<dbReference type="PANTHER" id="PTHR45896:SF1">
    <property type="entry name" value="N-ALPHA-ACETYLTRANSFERASE 30"/>
    <property type="match status" value="1"/>
</dbReference>
<evidence type="ECO:0000256" key="3">
    <source>
        <dbReference type="ARBA" id="ARBA00024025"/>
    </source>
</evidence>
<feature type="region of interest" description="Disordered" evidence="5">
    <location>
        <begin position="1"/>
        <end position="72"/>
    </location>
</feature>
<dbReference type="EMBL" id="FR823389">
    <property type="protein sequence ID" value="CBZ52954.1"/>
    <property type="molecule type" value="Genomic_DNA"/>
</dbReference>
<dbReference type="InterPro" id="IPR016181">
    <property type="entry name" value="Acyl_CoA_acyltransferase"/>
</dbReference>
<feature type="region of interest" description="Disordered" evidence="5">
    <location>
        <begin position="282"/>
        <end position="339"/>
    </location>
</feature>
<sequence length="819" mass="91426">MKGTPPVEKAGAARVSADEEDAAKAPAARKAEHERGTNDEPQENREEVEEREGRKGEAEDEEDEEEENDKFHAHGFKVQGYLALTTTNQSLCDCGCTFVEGVRVRLLRNDDRAPRLIFGATDASHHRFEIAGHEGQPLKQLRSSISVRRHDKQNLGIFLTGPPVIWVFSLFVSIVFFTFAFISSLSRFFCFALGLLFASLASCGCTPAAAGELGEFSRERSRQTPFSEETDGDSLSQVRRPPSPGEMSSTHVNRGQRRPARSGFPLGDEATHHRRVVESCEIERRGLDMSPPSGETFLSLPDRASLDRRKPEGDLPPQTARPLHGAAKKTRLRERPRKRRHKIDDWNTEPEEGKMELLVALPAKAAFDIGHGRMFYSSPQRPCEKPGLLHLFLFFSTLNVVFGGPVSLFCSRLSAPVCASTVEQQQKMREAKEREKERTRGKAGPNAAQTEGMEDASQRLNELSAFQPSVHDHSSPRVSASSSSSPSCSTSSPASSAAWQTRELWYWKASEDLRELEDRQASLMRERDKEETDVHALLKRTLSEPYSVYTLRYFLEGWPELTILAYDGQICAGACMCKIDEKERISSVSLSPIDSCVPADTPDTEAFDDDFSLPPVAKARGGGSPDAESSQLPGSARKAGVHWTAFAKRQESVRKGYIAMLSVHPNYRRRGLATTLVQTVLEEMQKRHPAETASDETQPTPRAASNALDPRASPRNWQAPQTSEAEPAETEAKKKAGKMVNCRIETEVPNAGALRLYESLSFVRVARMPRFYLDDNDAFKLSRSFEDEQPCLAMWKEEEAAASREKRLHNILKESTCWW</sequence>
<evidence type="ECO:0000256" key="4">
    <source>
        <dbReference type="SAM" id="Coils"/>
    </source>
</evidence>
<feature type="region of interest" description="Disordered" evidence="5">
    <location>
        <begin position="421"/>
        <end position="455"/>
    </location>
</feature>
<evidence type="ECO:0000256" key="5">
    <source>
        <dbReference type="SAM" id="MobiDB-lite"/>
    </source>
</evidence>
<keyword evidence="9" id="KW-1185">Reference proteome</keyword>
<feature type="transmembrane region" description="Helical" evidence="6">
    <location>
        <begin position="188"/>
        <end position="210"/>
    </location>
</feature>
<feature type="region of interest" description="Disordered" evidence="5">
    <location>
        <begin position="685"/>
        <end position="734"/>
    </location>
</feature>
<feature type="coiled-coil region" evidence="4">
    <location>
        <begin position="506"/>
        <end position="533"/>
    </location>
</feature>
<dbReference type="VEuPathDB" id="ToxoDB:NCLIV_027430"/>
<keyword evidence="1 8" id="KW-0808">Transferase</keyword>
<dbReference type="RefSeq" id="XP_003882986.1">
    <property type="nucleotide sequence ID" value="XM_003882937.1"/>
</dbReference>
<keyword evidence="6" id="KW-0812">Transmembrane</keyword>
<dbReference type="InterPro" id="IPR044542">
    <property type="entry name" value="NAA30-like"/>
</dbReference>